<name>A0ABY4MTH7_9MICO</name>
<proteinExistence type="predicted"/>
<feature type="transmembrane region" description="Helical" evidence="1">
    <location>
        <begin position="23"/>
        <end position="42"/>
    </location>
</feature>
<dbReference type="EMBL" id="CP097160">
    <property type="protein sequence ID" value="UQN13728.1"/>
    <property type="molecule type" value="Genomic_DNA"/>
</dbReference>
<dbReference type="Pfam" id="PF11298">
    <property type="entry name" value="DUF3099"/>
    <property type="match status" value="1"/>
</dbReference>
<dbReference type="InterPro" id="IPR021449">
    <property type="entry name" value="DUF3099"/>
</dbReference>
<keyword evidence="1" id="KW-1133">Transmembrane helix</keyword>
<gene>
    <name evidence="2" type="ORF">M3M28_06440</name>
</gene>
<feature type="transmembrane region" description="Helical" evidence="1">
    <location>
        <begin position="48"/>
        <end position="66"/>
    </location>
</feature>
<evidence type="ECO:0000313" key="2">
    <source>
        <dbReference type="EMBL" id="UQN13728.1"/>
    </source>
</evidence>
<protein>
    <submittedName>
        <fullName evidence="2">DUF3099 domain-containing protein</fullName>
    </submittedName>
</protein>
<keyword evidence="1" id="KW-0472">Membrane</keyword>
<organism evidence="2">
    <name type="scientific">Gulosibacter sediminis</name>
    <dbReference type="NCBI Taxonomy" id="1729695"/>
    <lineage>
        <taxon>Bacteria</taxon>
        <taxon>Bacillati</taxon>
        <taxon>Actinomycetota</taxon>
        <taxon>Actinomycetes</taxon>
        <taxon>Micrococcales</taxon>
        <taxon>Microbacteriaceae</taxon>
        <taxon>Gulosibacter</taxon>
    </lineage>
</organism>
<keyword evidence="1" id="KW-0812">Transmembrane</keyword>
<evidence type="ECO:0000256" key="1">
    <source>
        <dbReference type="SAM" id="Phobius"/>
    </source>
</evidence>
<reference evidence="2" key="1">
    <citation type="submission" date="2022-05" db="EMBL/GenBank/DDBJ databases">
        <title>Complete genome sequence of toluene-degrading Gulosibacter sediminis strain ACHW.36C.</title>
        <authorList>
            <person name="Wai A.C."/>
            <person name="Lai G.K."/>
            <person name="Griffin S.D."/>
            <person name="Leung F.C."/>
        </authorList>
    </citation>
    <scope>NUCLEOTIDE SEQUENCE [LARGE SCALE GENOMIC DNA]</scope>
    <source>
        <strain evidence="2">ACHW.36C</strain>
    </source>
</reference>
<sequence length="94" mass="10502">MNAKVTNVTSMTMSEEEERKARLRQYMLTMAIRTACFLLMIVVRGPMLWVLALGAIFLPMIAVALANHVRARRQRAVESPDAGAIILRSAKEAE</sequence>
<accession>A0ABY4MTH7</accession>